<feature type="domain" description="CBS" evidence="6">
    <location>
        <begin position="284"/>
        <end position="336"/>
    </location>
</feature>
<proteinExistence type="inferred from homology"/>
<feature type="domain" description="SIS" evidence="7">
    <location>
        <begin position="51"/>
        <end position="194"/>
    </location>
</feature>
<dbReference type="InterPro" id="IPR046348">
    <property type="entry name" value="SIS_dom_sf"/>
</dbReference>
<dbReference type="InterPro" id="IPR000644">
    <property type="entry name" value="CBS_dom"/>
</dbReference>
<dbReference type="EMBL" id="CP133270">
    <property type="protein sequence ID" value="WVX67090.1"/>
    <property type="molecule type" value="Genomic_DNA"/>
</dbReference>
<evidence type="ECO:0000256" key="4">
    <source>
        <dbReference type="PIRNR" id="PIRNR004692"/>
    </source>
</evidence>
<keyword evidence="3 5" id="KW-0129">CBS domain</keyword>
<dbReference type="PROSITE" id="PS51371">
    <property type="entry name" value="CBS"/>
    <property type="match status" value="2"/>
</dbReference>
<dbReference type="InterPro" id="IPR001347">
    <property type="entry name" value="SIS_dom"/>
</dbReference>
<evidence type="ECO:0000256" key="3">
    <source>
        <dbReference type="ARBA" id="ARBA00023122"/>
    </source>
</evidence>
<dbReference type="CDD" id="cd04604">
    <property type="entry name" value="CBS_pair_SIS_assoc"/>
    <property type="match status" value="1"/>
</dbReference>
<dbReference type="NCBIfam" id="TIGR00393">
    <property type="entry name" value="kpsF"/>
    <property type="match status" value="1"/>
</dbReference>
<dbReference type="Pfam" id="PF00571">
    <property type="entry name" value="CBS"/>
    <property type="match status" value="2"/>
</dbReference>
<dbReference type="GO" id="GO:0016853">
    <property type="term" value="F:isomerase activity"/>
    <property type="evidence" value="ECO:0007669"/>
    <property type="project" value="UniProtKB-KW"/>
</dbReference>
<dbReference type="Gene3D" id="3.40.50.10490">
    <property type="entry name" value="Glucose-6-phosphate isomerase like protein, domain 1"/>
    <property type="match status" value="1"/>
</dbReference>
<protein>
    <submittedName>
        <fullName evidence="8">KpsF/GutQ family sugar-phosphate isomerase</fullName>
    </submittedName>
</protein>
<evidence type="ECO:0000256" key="5">
    <source>
        <dbReference type="PROSITE-ProRule" id="PRU00703"/>
    </source>
</evidence>
<keyword evidence="8" id="KW-0413">Isomerase</keyword>
<gene>
    <name evidence="8" type="ORF">Bealeia1_01287</name>
</gene>
<dbReference type="Gene3D" id="3.10.580.10">
    <property type="entry name" value="CBS-domain"/>
    <property type="match status" value="1"/>
</dbReference>
<dbReference type="Pfam" id="PF01380">
    <property type="entry name" value="SIS"/>
    <property type="match status" value="1"/>
</dbReference>
<keyword evidence="2" id="KW-0677">Repeat</keyword>
<evidence type="ECO:0000259" key="6">
    <source>
        <dbReference type="PROSITE" id="PS51371"/>
    </source>
</evidence>
<sequence>MNACLDPMSVSSLKIVPKTTKSLEEARRVLTLEANSLESLANHLDHSFTETIEILNRIQGRVIVTGIGKSGHIANKIAATLSSTGTPSFFIHPTEASHGDLGMLSKEDAIMILSSSGETQELLDIIGFAKRFGIPLIGITGSAESTLGKASNVVLTLPPYQEACPHQLAPTTSTTLMLALGDALAVALLQEKGFSALDFKNLHPGGKLGARLSLVSDLMRDQTDLPLSSLKTPMSEALIQMTQKGFGCLGIIDQDKKLCGIITDGDLRRHMSPTLLNMTAEEVMTPSPLTISKEAWAQEALHIMNEKSITSLFVIAENRTPLGLIRLHDCLKAGLS</sequence>
<keyword evidence="9" id="KW-1185">Reference proteome</keyword>
<dbReference type="SUPFAM" id="SSF53697">
    <property type="entry name" value="SIS domain"/>
    <property type="match status" value="1"/>
</dbReference>
<dbReference type="InterPro" id="IPR046342">
    <property type="entry name" value="CBS_dom_sf"/>
</dbReference>
<evidence type="ECO:0000313" key="9">
    <source>
        <dbReference type="Proteomes" id="UP001330434"/>
    </source>
</evidence>
<dbReference type="PROSITE" id="PS51464">
    <property type="entry name" value="SIS"/>
    <property type="match status" value="1"/>
</dbReference>
<dbReference type="InterPro" id="IPR004800">
    <property type="entry name" value="KdsD/KpsF-type"/>
</dbReference>
<dbReference type="CDD" id="cd05014">
    <property type="entry name" value="SIS_Kpsf"/>
    <property type="match status" value="1"/>
</dbReference>
<name>A0ABZ2C3T9_9PROT</name>
<evidence type="ECO:0000259" key="7">
    <source>
        <dbReference type="PROSITE" id="PS51464"/>
    </source>
</evidence>
<feature type="domain" description="CBS" evidence="6">
    <location>
        <begin position="219"/>
        <end position="281"/>
    </location>
</feature>
<reference evidence="8 9" key="1">
    <citation type="journal article" date="2024" name="Environ. Microbiol.">
        <title>Novel evolutionary insights on the interactions of the Holosporales (Alphaproteobacteria) with eukaryotic hosts from comparative genomics.</title>
        <authorList>
            <person name="Giovannini M."/>
            <person name="Petroni G."/>
            <person name="Castelli M."/>
        </authorList>
    </citation>
    <scope>NUCLEOTIDE SEQUENCE [LARGE SCALE GENOMIC DNA]</scope>
    <source>
        <strain evidence="8 9">US_Bl 15I1</strain>
    </source>
</reference>
<dbReference type="PANTHER" id="PTHR42745">
    <property type="match status" value="1"/>
</dbReference>
<organism evidence="8 9">
    <name type="scientific">Candidatus Bealeia paramacronuclearis</name>
    <dbReference type="NCBI Taxonomy" id="1921001"/>
    <lineage>
        <taxon>Bacteria</taxon>
        <taxon>Pseudomonadati</taxon>
        <taxon>Pseudomonadota</taxon>
        <taxon>Alphaproteobacteria</taxon>
        <taxon>Holosporales</taxon>
        <taxon>Holosporaceae</taxon>
        <taxon>Candidatus Bealeia</taxon>
    </lineage>
</organism>
<dbReference type="InterPro" id="IPR035474">
    <property type="entry name" value="SIS_Kpsf"/>
</dbReference>
<evidence type="ECO:0000256" key="1">
    <source>
        <dbReference type="ARBA" id="ARBA00008165"/>
    </source>
</evidence>
<comment type="similarity">
    <text evidence="1 4">Belongs to the SIS family. GutQ/KpsF subfamily.</text>
</comment>
<evidence type="ECO:0000313" key="8">
    <source>
        <dbReference type="EMBL" id="WVX67090.1"/>
    </source>
</evidence>
<dbReference type="InterPro" id="IPR050986">
    <property type="entry name" value="GutQ/KpsF_isomerases"/>
</dbReference>
<accession>A0ABZ2C3T9</accession>
<dbReference type="Proteomes" id="UP001330434">
    <property type="component" value="Chromosome"/>
</dbReference>
<dbReference type="PIRSF" id="PIRSF004692">
    <property type="entry name" value="KdsD_KpsF"/>
    <property type="match status" value="1"/>
</dbReference>
<evidence type="ECO:0000256" key="2">
    <source>
        <dbReference type="ARBA" id="ARBA00022737"/>
    </source>
</evidence>
<dbReference type="PANTHER" id="PTHR42745:SF1">
    <property type="entry name" value="ARABINOSE 5-PHOSPHATE ISOMERASE KDSD"/>
    <property type="match status" value="1"/>
</dbReference>